<feature type="compositionally biased region" description="Low complexity" evidence="1">
    <location>
        <begin position="151"/>
        <end position="168"/>
    </location>
</feature>
<sequence>MEWGGATAATGLLVRNFSSFCLCLFVPCTRISLRHIGHGLGYRTHPPSLMPWRPMGTALGLDMDTDRCVHGLSECPTVILLASWLSLFLSLSVHRHPNQRTNRLSPSPATRPNTRTRPTGRDPLPQHRPLARIRTRNRNIILLLLRQLATPRRRTPPSSSRPAAPRAPQNTARQALRGGGTLLRGNTVLPRREGALLTRVGCRRRCWILKTGRGDGGGVPYLFLTEESDTKRSFLSKTV</sequence>
<evidence type="ECO:0000313" key="4">
    <source>
        <dbReference type="Proteomes" id="UP001218218"/>
    </source>
</evidence>
<proteinExistence type="predicted"/>
<keyword evidence="2" id="KW-0732">Signal</keyword>
<name>A0AAD7AKF4_9AGAR</name>
<evidence type="ECO:0000256" key="2">
    <source>
        <dbReference type="SAM" id="SignalP"/>
    </source>
</evidence>
<organism evidence="3 4">
    <name type="scientific">Mycena albidolilacea</name>
    <dbReference type="NCBI Taxonomy" id="1033008"/>
    <lineage>
        <taxon>Eukaryota</taxon>
        <taxon>Fungi</taxon>
        <taxon>Dikarya</taxon>
        <taxon>Basidiomycota</taxon>
        <taxon>Agaricomycotina</taxon>
        <taxon>Agaricomycetes</taxon>
        <taxon>Agaricomycetidae</taxon>
        <taxon>Agaricales</taxon>
        <taxon>Marasmiineae</taxon>
        <taxon>Mycenaceae</taxon>
        <taxon>Mycena</taxon>
    </lineage>
</organism>
<feature type="chain" id="PRO_5042132391" evidence="2">
    <location>
        <begin position="24"/>
        <end position="239"/>
    </location>
</feature>
<feature type="compositionally biased region" description="Low complexity" evidence="1">
    <location>
        <begin position="106"/>
        <end position="117"/>
    </location>
</feature>
<evidence type="ECO:0000313" key="3">
    <source>
        <dbReference type="EMBL" id="KAJ7361264.1"/>
    </source>
</evidence>
<feature type="signal peptide" evidence="2">
    <location>
        <begin position="1"/>
        <end position="23"/>
    </location>
</feature>
<dbReference type="EMBL" id="JARIHO010000005">
    <property type="protein sequence ID" value="KAJ7361264.1"/>
    <property type="molecule type" value="Genomic_DNA"/>
</dbReference>
<feature type="region of interest" description="Disordered" evidence="1">
    <location>
        <begin position="151"/>
        <end position="185"/>
    </location>
</feature>
<comment type="caution">
    <text evidence="3">The sequence shown here is derived from an EMBL/GenBank/DDBJ whole genome shotgun (WGS) entry which is preliminary data.</text>
</comment>
<dbReference type="Proteomes" id="UP001218218">
    <property type="component" value="Unassembled WGS sequence"/>
</dbReference>
<reference evidence="3" key="1">
    <citation type="submission" date="2023-03" db="EMBL/GenBank/DDBJ databases">
        <title>Massive genome expansion in bonnet fungi (Mycena s.s.) driven by repeated elements and novel gene families across ecological guilds.</title>
        <authorList>
            <consortium name="Lawrence Berkeley National Laboratory"/>
            <person name="Harder C.B."/>
            <person name="Miyauchi S."/>
            <person name="Viragh M."/>
            <person name="Kuo A."/>
            <person name="Thoen E."/>
            <person name="Andreopoulos B."/>
            <person name="Lu D."/>
            <person name="Skrede I."/>
            <person name="Drula E."/>
            <person name="Henrissat B."/>
            <person name="Morin E."/>
            <person name="Kohler A."/>
            <person name="Barry K."/>
            <person name="LaButti K."/>
            <person name="Morin E."/>
            <person name="Salamov A."/>
            <person name="Lipzen A."/>
            <person name="Mereny Z."/>
            <person name="Hegedus B."/>
            <person name="Baldrian P."/>
            <person name="Stursova M."/>
            <person name="Weitz H."/>
            <person name="Taylor A."/>
            <person name="Grigoriev I.V."/>
            <person name="Nagy L.G."/>
            <person name="Martin F."/>
            <person name="Kauserud H."/>
        </authorList>
    </citation>
    <scope>NUCLEOTIDE SEQUENCE</scope>
    <source>
        <strain evidence="3">CBHHK002</strain>
    </source>
</reference>
<feature type="region of interest" description="Disordered" evidence="1">
    <location>
        <begin position="97"/>
        <end position="131"/>
    </location>
</feature>
<dbReference type="AlphaFoldDB" id="A0AAD7AKF4"/>
<protein>
    <submittedName>
        <fullName evidence="3">Uncharacterized protein</fullName>
    </submittedName>
</protein>
<evidence type="ECO:0000256" key="1">
    <source>
        <dbReference type="SAM" id="MobiDB-lite"/>
    </source>
</evidence>
<gene>
    <name evidence="3" type="ORF">DFH08DRAFT_369547</name>
</gene>
<keyword evidence="4" id="KW-1185">Reference proteome</keyword>
<accession>A0AAD7AKF4</accession>